<keyword evidence="5" id="KW-1185">Reference proteome</keyword>
<dbReference type="EMBL" id="QGDC01000002">
    <property type="protein sequence ID" value="RCH55806.1"/>
    <property type="molecule type" value="Genomic_DNA"/>
</dbReference>
<dbReference type="SMART" id="SM00257">
    <property type="entry name" value="LysM"/>
    <property type="match status" value="2"/>
</dbReference>
<organism evidence="4 5">
    <name type="scientific">Mucilaginibacter hurinus</name>
    <dbReference type="NCBI Taxonomy" id="2201324"/>
    <lineage>
        <taxon>Bacteria</taxon>
        <taxon>Pseudomonadati</taxon>
        <taxon>Bacteroidota</taxon>
        <taxon>Sphingobacteriia</taxon>
        <taxon>Sphingobacteriales</taxon>
        <taxon>Sphingobacteriaceae</taxon>
        <taxon>Mucilaginibacter</taxon>
    </lineage>
</organism>
<dbReference type="InterPro" id="IPR036779">
    <property type="entry name" value="LysM_dom_sf"/>
</dbReference>
<feature type="domain" description="LysM" evidence="3">
    <location>
        <begin position="154"/>
        <end position="197"/>
    </location>
</feature>
<comment type="caution">
    <text evidence="4">The sequence shown here is derived from an EMBL/GenBank/DDBJ whole genome shotgun (WGS) entry which is preliminary data.</text>
</comment>
<dbReference type="PANTHER" id="PTHR33734:SF22">
    <property type="entry name" value="MEMBRANE-BOUND LYTIC MUREIN TRANSGLYCOSYLASE D"/>
    <property type="match status" value="1"/>
</dbReference>
<dbReference type="CDD" id="cd00118">
    <property type="entry name" value="LysM"/>
    <property type="match status" value="1"/>
</dbReference>
<feature type="signal peptide" evidence="2">
    <location>
        <begin position="1"/>
        <end position="21"/>
    </location>
</feature>
<dbReference type="InterPro" id="IPR018392">
    <property type="entry name" value="LysM"/>
</dbReference>
<reference evidence="4 5" key="1">
    <citation type="submission" date="2018-05" db="EMBL/GenBank/DDBJ databases">
        <title>Mucilaginibacter hurinus sp. nov., isolated from briquette warehouse soil.</title>
        <authorList>
            <person name="Choi L."/>
        </authorList>
    </citation>
    <scope>NUCLEOTIDE SEQUENCE [LARGE SCALE GENOMIC DNA]</scope>
    <source>
        <strain evidence="4 5">ZR32</strain>
    </source>
</reference>
<evidence type="ECO:0000313" key="5">
    <source>
        <dbReference type="Proteomes" id="UP000253209"/>
    </source>
</evidence>
<keyword evidence="2" id="KW-0732">Signal</keyword>
<dbReference type="AlphaFoldDB" id="A0A367GSI8"/>
<dbReference type="Proteomes" id="UP000253209">
    <property type="component" value="Unassembled WGS sequence"/>
</dbReference>
<evidence type="ECO:0000256" key="1">
    <source>
        <dbReference type="SAM" id="MobiDB-lite"/>
    </source>
</evidence>
<feature type="compositionally biased region" description="Polar residues" evidence="1">
    <location>
        <begin position="126"/>
        <end position="136"/>
    </location>
</feature>
<dbReference type="PROSITE" id="PS51782">
    <property type="entry name" value="LYSM"/>
    <property type="match status" value="1"/>
</dbReference>
<feature type="chain" id="PRO_5016736356" evidence="2">
    <location>
        <begin position="22"/>
        <end position="329"/>
    </location>
</feature>
<evidence type="ECO:0000259" key="3">
    <source>
        <dbReference type="PROSITE" id="PS51782"/>
    </source>
</evidence>
<accession>A0A367GSI8</accession>
<proteinExistence type="predicted"/>
<name>A0A367GSI8_9SPHI</name>
<feature type="compositionally biased region" description="Low complexity" evidence="1">
    <location>
        <begin position="91"/>
        <end position="121"/>
    </location>
</feature>
<dbReference type="OrthoDB" id="2149800at2"/>
<dbReference type="RefSeq" id="WP_114003841.1">
    <property type="nucleotide sequence ID" value="NZ_QGDC01000002.1"/>
</dbReference>
<feature type="region of interest" description="Disordered" evidence="1">
    <location>
        <begin position="91"/>
        <end position="153"/>
    </location>
</feature>
<evidence type="ECO:0000256" key="2">
    <source>
        <dbReference type="SAM" id="SignalP"/>
    </source>
</evidence>
<sequence length="329" mass="35474">MKFKSIILFLLSAFFCLPALATHLPDSIGVENQGGKKVIIHKLDPKDNYYSVGRRYNVKPAVIIQFNNNAALKVGGTIKVPTEVPFDQQTATAAQSQVTPPAQQQQAPAVQQPQANKVAPPASQPAAKSTQPTNTVPAGPITPTRGTVNDPGTQEYKVAAGETLYAIAKRFNTTPEDIVKLNNLSSNYLSPGQVLKVRANTPAPSTAIADDTRIVAVQDSTAPADSASVRPNRFGLFEKNEKGTATWMEEQGLDPNKKFVLHRSAPIGTVIKIVNPMTSRTTFAKVVGRFTENEATRDVVIVMTKNVAESLGALDKRFHVTLSYGTPNE</sequence>
<dbReference type="Pfam" id="PF01476">
    <property type="entry name" value="LysM"/>
    <property type="match status" value="1"/>
</dbReference>
<dbReference type="SUPFAM" id="SSF54106">
    <property type="entry name" value="LysM domain"/>
    <property type="match status" value="1"/>
</dbReference>
<protein>
    <submittedName>
        <fullName evidence="4">Peptidoglycan-binding protein</fullName>
    </submittedName>
</protein>
<dbReference type="PANTHER" id="PTHR33734">
    <property type="entry name" value="LYSM DOMAIN-CONTAINING GPI-ANCHORED PROTEIN 2"/>
    <property type="match status" value="1"/>
</dbReference>
<evidence type="ECO:0000313" key="4">
    <source>
        <dbReference type="EMBL" id="RCH55806.1"/>
    </source>
</evidence>
<dbReference type="Gene3D" id="3.10.350.10">
    <property type="entry name" value="LysM domain"/>
    <property type="match status" value="2"/>
</dbReference>
<gene>
    <name evidence="4" type="ORF">DJ568_03355</name>
</gene>